<evidence type="ECO:0000313" key="4">
    <source>
        <dbReference type="Proteomes" id="UP001595945"/>
    </source>
</evidence>
<proteinExistence type="predicted"/>
<sequence length="104" mass="11248">MTRLAEPNADPGETADAGGGRTSGGEKERREVADRLRDRAERVRRRELETALGRLEATGEVTPAERRAVASLSASITDALVERWASNLDEVDADAALGLFADRE</sequence>
<keyword evidence="4" id="KW-1185">Reference proteome</keyword>
<dbReference type="RefSeq" id="WP_254268200.1">
    <property type="nucleotide sequence ID" value="NZ_CP100400.1"/>
</dbReference>
<dbReference type="AlphaFoldDB" id="A0ABD5Q653"/>
<evidence type="ECO:0000259" key="2">
    <source>
        <dbReference type="Pfam" id="PF00745"/>
    </source>
</evidence>
<dbReference type="InterPro" id="IPR015896">
    <property type="entry name" value="4pyrrol_synth_GluRdtase_dimer"/>
</dbReference>
<protein>
    <recommendedName>
        <fullName evidence="2">Tetrapyrrole biosynthesis glutamyl-tRNA reductase dimerisation domain-containing protein</fullName>
    </recommendedName>
</protein>
<dbReference type="EMBL" id="JBHSHT010000002">
    <property type="protein sequence ID" value="MFC4826179.1"/>
    <property type="molecule type" value="Genomic_DNA"/>
</dbReference>
<dbReference type="InterPro" id="IPR036453">
    <property type="entry name" value="GluRdtase_dimer_dom_sf"/>
</dbReference>
<comment type="caution">
    <text evidence="3">The sequence shown here is derived from an EMBL/GenBank/DDBJ whole genome shotgun (WGS) entry which is preliminary data.</text>
</comment>
<organism evidence="3 4">
    <name type="scientific">Halorussus aquaticus</name>
    <dbReference type="NCBI Taxonomy" id="2953748"/>
    <lineage>
        <taxon>Archaea</taxon>
        <taxon>Methanobacteriati</taxon>
        <taxon>Methanobacteriota</taxon>
        <taxon>Stenosarchaea group</taxon>
        <taxon>Halobacteria</taxon>
        <taxon>Halobacteriales</taxon>
        <taxon>Haladaptataceae</taxon>
        <taxon>Halorussus</taxon>
    </lineage>
</organism>
<name>A0ABD5Q653_9EURY</name>
<feature type="compositionally biased region" description="Basic and acidic residues" evidence="1">
    <location>
        <begin position="24"/>
        <end position="40"/>
    </location>
</feature>
<dbReference type="Pfam" id="PF00745">
    <property type="entry name" value="GlutR_dimer"/>
    <property type="match status" value="1"/>
</dbReference>
<feature type="domain" description="Tetrapyrrole biosynthesis glutamyl-tRNA reductase dimerisation" evidence="2">
    <location>
        <begin position="31"/>
        <end position="91"/>
    </location>
</feature>
<dbReference type="SUPFAM" id="SSF69075">
    <property type="entry name" value="Glutamyl tRNA-reductase dimerization domain"/>
    <property type="match status" value="1"/>
</dbReference>
<accession>A0ABD5Q653</accession>
<gene>
    <name evidence="3" type="ORF">ACFO9K_18150</name>
</gene>
<feature type="region of interest" description="Disordered" evidence="1">
    <location>
        <begin position="1"/>
        <end position="40"/>
    </location>
</feature>
<reference evidence="3 4" key="1">
    <citation type="journal article" date="2019" name="Int. J. Syst. Evol. Microbiol.">
        <title>The Global Catalogue of Microorganisms (GCM) 10K type strain sequencing project: providing services to taxonomists for standard genome sequencing and annotation.</title>
        <authorList>
            <consortium name="The Broad Institute Genomics Platform"/>
            <consortium name="The Broad Institute Genome Sequencing Center for Infectious Disease"/>
            <person name="Wu L."/>
            <person name="Ma J."/>
        </authorList>
    </citation>
    <scope>NUCLEOTIDE SEQUENCE [LARGE SCALE GENOMIC DNA]</scope>
    <source>
        <strain evidence="3 4">XZYJ18</strain>
    </source>
</reference>
<evidence type="ECO:0000256" key="1">
    <source>
        <dbReference type="SAM" id="MobiDB-lite"/>
    </source>
</evidence>
<dbReference type="GeneID" id="73046724"/>
<evidence type="ECO:0000313" key="3">
    <source>
        <dbReference type="EMBL" id="MFC4826179.1"/>
    </source>
</evidence>
<dbReference type="Proteomes" id="UP001595945">
    <property type="component" value="Unassembled WGS sequence"/>
</dbReference>